<dbReference type="PANTHER" id="PTHR35869:SF1">
    <property type="entry name" value="OUTER-MEMBRANE LIPOPROTEIN CARRIER PROTEIN"/>
    <property type="match status" value="1"/>
</dbReference>
<dbReference type="HAMAP" id="MF_00240">
    <property type="entry name" value="LolA"/>
    <property type="match status" value="1"/>
</dbReference>
<comment type="caution">
    <text evidence="11">The sequence shown here is derived from an EMBL/GenBank/DDBJ whole genome shotgun (WGS) entry which is preliminary data.</text>
</comment>
<evidence type="ECO:0000313" key="12">
    <source>
        <dbReference type="Proteomes" id="UP000294593"/>
    </source>
</evidence>
<dbReference type="GO" id="GO:0042953">
    <property type="term" value="P:lipoprotein transport"/>
    <property type="evidence" value="ECO:0007669"/>
    <property type="project" value="InterPro"/>
</dbReference>
<comment type="subunit">
    <text evidence="3 10">Monomer.</text>
</comment>
<dbReference type="PANTHER" id="PTHR35869">
    <property type="entry name" value="OUTER-MEMBRANE LIPOPROTEIN CARRIER PROTEIN"/>
    <property type="match status" value="1"/>
</dbReference>
<dbReference type="InterPro" id="IPR004564">
    <property type="entry name" value="OM_lipoprot_carrier_LolA-like"/>
</dbReference>
<dbReference type="InterPro" id="IPR029046">
    <property type="entry name" value="LolA/LolB/LppX"/>
</dbReference>
<feature type="signal peptide" evidence="10">
    <location>
        <begin position="1"/>
        <end position="18"/>
    </location>
</feature>
<keyword evidence="12" id="KW-1185">Reference proteome</keyword>
<evidence type="ECO:0000256" key="10">
    <source>
        <dbReference type="HAMAP-Rule" id="MF_00240"/>
    </source>
</evidence>
<proteinExistence type="inferred from homology"/>
<organism evidence="11 12">
    <name type="scientific">Aquabacterium commune</name>
    <dbReference type="NCBI Taxonomy" id="70586"/>
    <lineage>
        <taxon>Bacteria</taxon>
        <taxon>Pseudomonadati</taxon>
        <taxon>Pseudomonadota</taxon>
        <taxon>Betaproteobacteria</taxon>
        <taxon>Burkholderiales</taxon>
        <taxon>Aquabacterium</taxon>
    </lineage>
</organism>
<dbReference type="AlphaFoldDB" id="A0A4R6RNR2"/>
<feature type="chain" id="PRO_5021054921" description="Outer-membrane lipoprotein carrier protein" evidence="10">
    <location>
        <begin position="19"/>
        <end position="257"/>
    </location>
</feature>
<dbReference type="Pfam" id="PF03548">
    <property type="entry name" value="LolA"/>
    <property type="match status" value="2"/>
</dbReference>
<comment type="function">
    <text evidence="10">Participates in the translocation of lipoproteins from the inner membrane to the outer membrane. Only forms a complex with a lipoprotein if the residue after the N-terminal Cys is not an aspartate (The Asp acts as a targeting signal to indicate that the lipoprotein should stay in the inner membrane).</text>
</comment>
<dbReference type="Gene3D" id="2.50.20.10">
    <property type="entry name" value="Lipoprotein localisation LolA/LolB/LppX"/>
    <property type="match status" value="1"/>
</dbReference>
<dbReference type="EMBL" id="SNXW01000001">
    <property type="protein sequence ID" value="TDP88232.1"/>
    <property type="molecule type" value="Genomic_DNA"/>
</dbReference>
<evidence type="ECO:0000256" key="1">
    <source>
        <dbReference type="ARBA" id="ARBA00004418"/>
    </source>
</evidence>
<name>A0A4R6RNR2_9BURK</name>
<keyword evidence="5 10" id="KW-0813">Transport</keyword>
<dbReference type="NCBIfam" id="TIGR00547">
    <property type="entry name" value="lolA"/>
    <property type="match status" value="1"/>
</dbReference>
<sequence precursor="true">MRTSMATTALWMCGAALAVTCANAGAATAAAPRDQDAVAQLRAFVKEVQSGRGSFTQTVTSPDGKKTRKSAGTLEFLRPNRFRFAYTAPMEQLIVGDGKQVWLYDADLNQVTVRPMGQALGATPAALLAGGSLDKDFVLSQVPSDAIVAVSSSGAASATPTAQQATKAMAPSAVAPSGASTATVALSWVEARPRHKEGQFQSVRVGFRQGQLAELEILDSFGQRSRLTFTQFEPHAKVAADRFQFTPPKGADVLAQP</sequence>
<evidence type="ECO:0000256" key="4">
    <source>
        <dbReference type="ARBA" id="ARBA00014035"/>
    </source>
</evidence>
<keyword evidence="6 10" id="KW-0732">Signal</keyword>
<evidence type="ECO:0000313" key="11">
    <source>
        <dbReference type="EMBL" id="TDP88232.1"/>
    </source>
</evidence>
<evidence type="ECO:0000256" key="9">
    <source>
        <dbReference type="ARBA" id="ARBA00023186"/>
    </source>
</evidence>
<keyword evidence="11" id="KW-0449">Lipoprotein</keyword>
<comment type="subcellular location">
    <subcellularLocation>
        <location evidence="1 10">Periplasm</location>
    </subcellularLocation>
</comment>
<dbReference type="SUPFAM" id="SSF89392">
    <property type="entry name" value="Prokaryotic lipoproteins and lipoprotein localization factors"/>
    <property type="match status" value="1"/>
</dbReference>
<protein>
    <recommendedName>
        <fullName evidence="4 10">Outer-membrane lipoprotein carrier protein</fullName>
    </recommendedName>
</protein>
<keyword evidence="9 10" id="KW-0143">Chaperone</keyword>
<evidence type="ECO:0000256" key="7">
    <source>
        <dbReference type="ARBA" id="ARBA00022764"/>
    </source>
</evidence>
<evidence type="ECO:0000256" key="6">
    <source>
        <dbReference type="ARBA" id="ARBA00022729"/>
    </source>
</evidence>
<dbReference type="CDD" id="cd16325">
    <property type="entry name" value="LolA"/>
    <property type="match status" value="1"/>
</dbReference>
<comment type="similarity">
    <text evidence="2 10">Belongs to the LolA family.</text>
</comment>
<evidence type="ECO:0000256" key="5">
    <source>
        <dbReference type="ARBA" id="ARBA00022448"/>
    </source>
</evidence>
<gene>
    <name evidence="10" type="primary">lolA</name>
    <name evidence="11" type="ORF">EV672_101377</name>
</gene>
<evidence type="ECO:0000256" key="8">
    <source>
        <dbReference type="ARBA" id="ARBA00022927"/>
    </source>
</evidence>
<keyword evidence="8 10" id="KW-0653">Protein transport</keyword>
<dbReference type="GO" id="GO:0044874">
    <property type="term" value="P:lipoprotein localization to outer membrane"/>
    <property type="evidence" value="ECO:0007669"/>
    <property type="project" value="UniProtKB-UniRule"/>
</dbReference>
<dbReference type="InterPro" id="IPR018323">
    <property type="entry name" value="OM_lipoprot_carrier_LolA_Pbac"/>
</dbReference>
<accession>A0A4R6RNR2</accession>
<dbReference type="Proteomes" id="UP000294593">
    <property type="component" value="Unassembled WGS sequence"/>
</dbReference>
<reference evidence="11 12" key="1">
    <citation type="submission" date="2019-03" db="EMBL/GenBank/DDBJ databases">
        <title>Genomic Encyclopedia of Type Strains, Phase IV (KMG-IV): sequencing the most valuable type-strain genomes for metagenomic binning, comparative biology and taxonomic classification.</title>
        <authorList>
            <person name="Goeker M."/>
        </authorList>
    </citation>
    <scope>NUCLEOTIDE SEQUENCE [LARGE SCALE GENOMIC DNA]</scope>
    <source>
        <strain evidence="11 12">DSM 11901</strain>
    </source>
</reference>
<keyword evidence="7 10" id="KW-0574">Periplasm</keyword>
<evidence type="ECO:0000256" key="3">
    <source>
        <dbReference type="ARBA" id="ARBA00011245"/>
    </source>
</evidence>
<evidence type="ECO:0000256" key="2">
    <source>
        <dbReference type="ARBA" id="ARBA00007615"/>
    </source>
</evidence>
<dbReference type="GO" id="GO:0042597">
    <property type="term" value="C:periplasmic space"/>
    <property type="evidence" value="ECO:0007669"/>
    <property type="project" value="UniProtKB-SubCell"/>
</dbReference>